<gene>
    <name evidence="1" type="ORF">DCO56_12105</name>
</gene>
<accession>A0A363NTM0</accession>
<organism evidence="1 2">
    <name type="scientific">Sphingobacterium athyrii</name>
    <dbReference type="NCBI Taxonomy" id="2152717"/>
    <lineage>
        <taxon>Bacteria</taxon>
        <taxon>Pseudomonadati</taxon>
        <taxon>Bacteroidota</taxon>
        <taxon>Sphingobacteriia</taxon>
        <taxon>Sphingobacteriales</taxon>
        <taxon>Sphingobacteriaceae</taxon>
        <taxon>Sphingobacterium</taxon>
    </lineage>
</organism>
<reference evidence="1 2" key="1">
    <citation type="submission" date="2018-04" db="EMBL/GenBank/DDBJ databases">
        <title>Sphingobacterium sp. M46 Genome.</title>
        <authorList>
            <person name="Cheng J."/>
            <person name="Li Y."/>
        </authorList>
    </citation>
    <scope>NUCLEOTIDE SEQUENCE [LARGE SCALE GENOMIC DNA]</scope>
    <source>
        <strain evidence="1 2">M46</strain>
    </source>
</reference>
<dbReference type="OrthoDB" id="9128014at2"/>
<keyword evidence="2" id="KW-1185">Reference proteome</keyword>
<evidence type="ECO:0000313" key="2">
    <source>
        <dbReference type="Proteomes" id="UP000250831"/>
    </source>
</evidence>
<proteinExistence type="predicted"/>
<protein>
    <submittedName>
        <fullName evidence="1">Uncharacterized protein</fullName>
    </submittedName>
</protein>
<name>A0A363NTM0_9SPHI</name>
<dbReference type="EMBL" id="QCXX01000003">
    <property type="protein sequence ID" value="PUV24107.1"/>
    <property type="molecule type" value="Genomic_DNA"/>
</dbReference>
<dbReference type="AlphaFoldDB" id="A0A363NTM0"/>
<evidence type="ECO:0000313" key="1">
    <source>
        <dbReference type="EMBL" id="PUV24107.1"/>
    </source>
</evidence>
<comment type="caution">
    <text evidence="1">The sequence shown here is derived from an EMBL/GenBank/DDBJ whole genome shotgun (WGS) entry which is preliminary data.</text>
</comment>
<sequence>MTLEEIINHHRNTYINQLISFYGNRGNGAKEILLKLSSDEETLLFNLTRPDFLSNNDGNYGIEELYPDTFSNHQPINFVYKNLNIELHPIFWHGVEFILDTKFAEFEWLKSWTTTALKENNDESTNELDLLEAIHNVSIPSISEKSTIFTVDFGTSTSETFFALLDTINEIGAKNIIINSFDLIEE</sequence>
<dbReference type="RefSeq" id="WP_108634035.1">
    <property type="nucleotide sequence ID" value="NZ_QCXX01000003.1"/>
</dbReference>
<dbReference type="Proteomes" id="UP000250831">
    <property type="component" value="Unassembled WGS sequence"/>
</dbReference>